<evidence type="ECO:0000313" key="4">
    <source>
        <dbReference type="EMBL" id="KPM02917.1"/>
    </source>
</evidence>
<keyword evidence="2" id="KW-0175">Coiled coil</keyword>
<dbReference type="PROSITE" id="PS01159">
    <property type="entry name" value="WW_DOMAIN_1"/>
    <property type="match status" value="2"/>
</dbReference>
<evidence type="ECO:0000313" key="5">
    <source>
        <dbReference type="Proteomes" id="UP000616769"/>
    </source>
</evidence>
<dbReference type="EMBL" id="JXLN01003300">
    <property type="protein sequence ID" value="KPM02917.1"/>
    <property type="molecule type" value="Genomic_DNA"/>
</dbReference>
<protein>
    <submittedName>
        <fullName evidence="4">Pre-mRNA-processing factor 40-like protein A-like protein</fullName>
    </submittedName>
</protein>
<feature type="compositionally biased region" description="Low complexity" evidence="3">
    <location>
        <begin position="175"/>
        <end position="190"/>
    </location>
</feature>
<dbReference type="PROSITE" id="PS50020">
    <property type="entry name" value="WW_DOMAIN_2"/>
    <property type="match status" value="2"/>
</dbReference>
<dbReference type="PROSITE" id="PS51676">
    <property type="entry name" value="FF"/>
    <property type="match status" value="3"/>
</dbReference>
<dbReference type="Pfam" id="PF01846">
    <property type="entry name" value="FF"/>
    <property type="match status" value="2"/>
</dbReference>
<dbReference type="SUPFAM" id="SSF81698">
    <property type="entry name" value="FF domain"/>
    <property type="match status" value="4"/>
</dbReference>
<dbReference type="FunFam" id="1.10.10.440:FF:000002">
    <property type="entry name" value="pre-mRNA-processing factor 40 homolog A isoform X1"/>
    <property type="match status" value="1"/>
</dbReference>
<evidence type="ECO:0000256" key="2">
    <source>
        <dbReference type="SAM" id="Coils"/>
    </source>
</evidence>
<sequence length="597" mass="68173">MQNQPGFPPVTSFPPILLPPTMIAGQAPTPFGQPPPMINFHNPFAPAAAVRLPNALVPNVATLAAVASAPSTSSIPNVAVPVQPPQAIPLANNWFEYKTPEGIRYYYNALTQQTSWEKPDELKTEAERLEGPWKECKTEDGRVYYYNIYTKISSWTLPSDMENQKTKNQDSKSAQESNNQTTNENTNLQSDSNSAVGDLQSKDDTDNLSKESNDIKSSNVTGGDSSNESSLAEAPLPKSSVTSPNIELPNNAPPQINKDDLLALFKSILREKNISSNASWENTLKIIGQDPRFERFRSHPERKQFFNAYKIQRAKEEKEEIKNKIRRAKEGLAAFLRRTDRINSMVRYRHACEMFRDHEHWKLVPEPERREIFEEAVSELAKKERETAKQLRKRNMSVLSDILDSMPTITYNTTWQEAQQLLLDNSTFAEDSQLLNMDKEDALIVFEEHIRQLESEEDEERARTKRIQQRQKRLNREAFLQLLDELHASGKLNSLSKWCSLYPDISSDVRFVAMLSQPLSGSTPLDLFKFYVDDLKARYEDEKIVIKDILKDQNFLMEPTTRFAEFVTILSKDPRSAKLDSGNLKKNDKSIERNAKK</sequence>
<evidence type="ECO:0000256" key="1">
    <source>
        <dbReference type="ARBA" id="ARBA00022737"/>
    </source>
</evidence>
<proteinExistence type="predicted"/>
<dbReference type="SMART" id="SM00456">
    <property type="entry name" value="WW"/>
    <property type="match status" value="2"/>
</dbReference>
<dbReference type="Pfam" id="PF00397">
    <property type="entry name" value="WW"/>
    <property type="match status" value="2"/>
</dbReference>
<dbReference type="SMART" id="SM00441">
    <property type="entry name" value="FF"/>
    <property type="match status" value="3"/>
</dbReference>
<gene>
    <name evidence="4" type="ORF">QR98_0013430</name>
</gene>
<feature type="region of interest" description="Disordered" evidence="3">
    <location>
        <begin position="160"/>
        <end position="257"/>
    </location>
</feature>
<dbReference type="GO" id="GO:0005685">
    <property type="term" value="C:U1 snRNP"/>
    <property type="evidence" value="ECO:0007669"/>
    <property type="project" value="TreeGrafter"/>
</dbReference>
<dbReference type="InterPro" id="IPR002713">
    <property type="entry name" value="FF_domain"/>
</dbReference>
<comment type="caution">
    <text evidence="4">The sequence shown here is derived from an EMBL/GenBank/DDBJ whole genome shotgun (WGS) entry which is preliminary data.</text>
</comment>
<dbReference type="SUPFAM" id="SSF51045">
    <property type="entry name" value="WW domain"/>
    <property type="match status" value="2"/>
</dbReference>
<dbReference type="InterPro" id="IPR001202">
    <property type="entry name" value="WW_dom"/>
</dbReference>
<dbReference type="GO" id="GO:0045292">
    <property type="term" value="P:mRNA cis splicing, via spliceosome"/>
    <property type="evidence" value="ECO:0007669"/>
    <property type="project" value="InterPro"/>
</dbReference>
<dbReference type="PANTHER" id="PTHR11864:SF0">
    <property type="entry name" value="PRP40 PRE-MRNA PROCESSING FACTOR 40 HOMOLOG A (YEAST)"/>
    <property type="match status" value="1"/>
</dbReference>
<dbReference type="CDD" id="cd00201">
    <property type="entry name" value="WW"/>
    <property type="match status" value="2"/>
</dbReference>
<feature type="region of interest" description="Disordered" evidence="3">
    <location>
        <begin position="575"/>
        <end position="597"/>
    </location>
</feature>
<feature type="compositionally biased region" description="Basic and acidic residues" evidence="3">
    <location>
        <begin position="200"/>
        <end position="214"/>
    </location>
</feature>
<dbReference type="InterPro" id="IPR036020">
    <property type="entry name" value="WW_dom_sf"/>
</dbReference>
<dbReference type="GO" id="GO:0003723">
    <property type="term" value="F:RNA binding"/>
    <property type="evidence" value="ECO:0007669"/>
    <property type="project" value="TreeGrafter"/>
</dbReference>
<dbReference type="VEuPathDB" id="VectorBase:SSCA010254"/>
<dbReference type="InterPro" id="IPR039726">
    <property type="entry name" value="Prp40-like"/>
</dbReference>
<dbReference type="AlphaFoldDB" id="A0A131ZW89"/>
<dbReference type="OrthoDB" id="187617at2759"/>
<dbReference type="Proteomes" id="UP000616769">
    <property type="component" value="Unassembled WGS sequence"/>
</dbReference>
<reference evidence="4 5" key="1">
    <citation type="journal article" date="2015" name="Parasit. Vectors">
        <title>Draft genome of the scabies mite.</title>
        <authorList>
            <person name="Rider S.D.Jr."/>
            <person name="Morgan M.S."/>
            <person name="Arlian L.G."/>
        </authorList>
    </citation>
    <scope>NUCLEOTIDE SEQUENCE [LARGE SCALE GENOMIC DNA]</scope>
    <source>
        <strain evidence="4">Arlian Lab</strain>
    </source>
</reference>
<dbReference type="PANTHER" id="PTHR11864">
    <property type="entry name" value="PRE-MRNA-PROCESSING PROTEIN PRP40"/>
    <property type="match status" value="1"/>
</dbReference>
<dbReference type="GO" id="GO:0071004">
    <property type="term" value="C:U2-type prespliceosome"/>
    <property type="evidence" value="ECO:0007669"/>
    <property type="project" value="TreeGrafter"/>
</dbReference>
<dbReference type="InterPro" id="IPR036517">
    <property type="entry name" value="FF_domain_sf"/>
</dbReference>
<feature type="compositionally biased region" description="Polar residues" evidence="3">
    <location>
        <begin position="215"/>
        <end position="230"/>
    </location>
</feature>
<dbReference type="FunFam" id="1.10.10.440:FF:000003">
    <property type="entry name" value="Pre-mRNA processing factor 40 homolog A"/>
    <property type="match status" value="1"/>
</dbReference>
<organism evidence="4 5">
    <name type="scientific">Sarcoptes scabiei</name>
    <name type="common">Itch mite</name>
    <name type="synonym">Acarus scabiei</name>
    <dbReference type="NCBI Taxonomy" id="52283"/>
    <lineage>
        <taxon>Eukaryota</taxon>
        <taxon>Metazoa</taxon>
        <taxon>Ecdysozoa</taxon>
        <taxon>Arthropoda</taxon>
        <taxon>Chelicerata</taxon>
        <taxon>Arachnida</taxon>
        <taxon>Acari</taxon>
        <taxon>Acariformes</taxon>
        <taxon>Sarcoptiformes</taxon>
        <taxon>Astigmata</taxon>
        <taxon>Psoroptidia</taxon>
        <taxon>Sarcoptoidea</taxon>
        <taxon>Sarcoptidae</taxon>
        <taxon>Sarcoptinae</taxon>
        <taxon>Sarcoptes</taxon>
    </lineage>
</organism>
<dbReference type="Gene3D" id="1.10.10.440">
    <property type="entry name" value="FF domain"/>
    <property type="match status" value="4"/>
</dbReference>
<feature type="coiled-coil region" evidence="2">
    <location>
        <begin position="311"/>
        <end position="338"/>
    </location>
</feature>
<dbReference type="Gene3D" id="2.20.70.10">
    <property type="match status" value="2"/>
</dbReference>
<name>A0A131ZW89_SARSC</name>
<keyword evidence="1" id="KW-0677">Repeat</keyword>
<evidence type="ECO:0000256" key="3">
    <source>
        <dbReference type="SAM" id="MobiDB-lite"/>
    </source>
</evidence>
<accession>A0A131ZW89</accession>
<dbReference type="Pfam" id="PF25432">
    <property type="entry name" value="FF_PRPF40A"/>
    <property type="match status" value="1"/>
</dbReference>